<comment type="caution">
    <text evidence="2">The sequence shown here is derived from an EMBL/GenBank/DDBJ whole genome shotgun (WGS) entry which is preliminary data.</text>
</comment>
<sequence>MAASERATTKIYIPHPDEPDLSICGILEQHAPRQDTMGRKLVLILHGTMGHKDYLFQRRLADRFPMDSFRFDFRGNYETGGTWKQGALDEDIQDLNAVVAYLKSTYGYKIELIVGHSRGSLVAFRWIATTEDGRNVPAFVNVSGRYRMRKILETPAAKVWQESFEKQGYFEWHITVARQAVVARIHPHDVEQFCAWDTSIVWEQFPKETDVLTLHGLADKTVPPYDAVIYARALSRRSPGTHTLHLMEDADHNFTKRQDDVVEAILQWWDARQRDELQTGIWLTEIRENTAKL</sequence>
<dbReference type="InterPro" id="IPR000073">
    <property type="entry name" value="AB_hydrolase_1"/>
</dbReference>
<dbReference type="Gene3D" id="3.40.50.1820">
    <property type="entry name" value="alpha/beta hydrolase"/>
    <property type="match status" value="1"/>
</dbReference>
<accession>A0A9P5XNY5</accession>
<evidence type="ECO:0000313" key="3">
    <source>
        <dbReference type="Proteomes" id="UP000807342"/>
    </source>
</evidence>
<dbReference type="SUPFAM" id="SSF53474">
    <property type="entry name" value="alpha/beta-Hydrolases"/>
    <property type="match status" value="1"/>
</dbReference>
<evidence type="ECO:0000259" key="1">
    <source>
        <dbReference type="Pfam" id="PF12697"/>
    </source>
</evidence>
<keyword evidence="3" id="KW-1185">Reference proteome</keyword>
<name>A0A9P5XNY5_9AGAR</name>
<reference evidence="2" key="1">
    <citation type="submission" date="2020-11" db="EMBL/GenBank/DDBJ databases">
        <authorList>
            <consortium name="DOE Joint Genome Institute"/>
            <person name="Ahrendt S."/>
            <person name="Riley R."/>
            <person name="Andreopoulos W."/>
            <person name="Labutti K."/>
            <person name="Pangilinan J."/>
            <person name="Ruiz-Duenas F.J."/>
            <person name="Barrasa J.M."/>
            <person name="Sanchez-Garcia M."/>
            <person name="Camarero S."/>
            <person name="Miyauchi S."/>
            <person name="Serrano A."/>
            <person name="Linde D."/>
            <person name="Babiker R."/>
            <person name="Drula E."/>
            <person name="Ayuso-Fernandez I."/>
            <person name="Pacheco R."/>
            <person name="Padilla G."/>
            <person name="Ferreira P."/>
            <person name="Barriuso J."/>
            <person name="Kellner H."/>
            <person name="Castanera R."/>
            <person name="Alfaro M."/>
            <person name="Ramirez L."/>
            <person name="Pisabarro A.G."/>
            <person name="Kuo A."/>
            <person name="Tritt A."/>
            <person name="Lipzen A."/>
            <person name="He G."/>
            <person name="Yan M."/>
            <person name="Ng V."/>
            <person name="Cullen D."/>
            <person name="Martin F."/>
            <person name="Rosso M.-N."/>
            <person name="Henrissat B."/>
            <person name="Hibbett D."/>
            <person name="Martinez A.T."/>
            <person name="Grigoriev I.V."/>
        </authorList>
    </citation>
    <scope>NUCLEOTIDE SEQUENCE</scope>
    <source>
        <strain evidence="2">MF-IS2</strain>
    </source>
</reference>
<feature type="domain" description="AB hydrolase-1" evidence="1">
    <location>
        <begin position="42"/>
        <end position="264"/>
    </location>
</feature>
<dbReference type="AlphaFoldDB" id="A0A9P5XNY5"/>
<evidence type="ECO:0000313" key="2">
    <source>
        <dbReference type="EMBL" id="KAF9453161.1"/>
    </source>
</evidence>
<dbReference type="EMBL" id="MU151064">
    <property type="protein sequence ID" value="KAF9453161.1"/>
    <property type="molecule type" value="Genomic_DNA"/>
</dbReference>
<dbReference type="Pfam" id="PF12697">
    <property type="entry name" value="Abhydrolase_6"/>
    <property type="match status" value="1"/>
</dbReference>
<dbReference type="PANTHER" id="PTHR42886">
    <property type="entry name" value="RE40534P-RELATED"/>
    <property type="match status" value="1"/>
</dbReference>
<dbReference type="OrthoDB" id="9988524at2759"/>
<organism evidence="2 3">
    <name type="scientific">Macrolepiota fuliginosa MF-IS2</name>
    <dbReference type="NCBI Taxonomy" id="1400762"/>
    <lineage>
        <taxon>Eukaryota</taxon>
        <taxon>Fungi</taxon>
        <taxon>Dikarya</taxon>
        <taxon>Basidiomycota</taxon>
        <taxon>Agaricomycotina</taxon>
        <taxon>Agaricomycetes</taxon>
        <taxon>Agaricomycetidae</taxon>
        <taxon>Agaricales</taxon>
        <taxon>Agaricineae</taxon>
        <taxon>Agaricaceae</taxon>
        <taxon>Macrolepiota</taxon>
    </lineage>
</organism>
<protein>
    <submittedName>
        <fullName evidence="2">Alpha/beta-hydrolase</fullName>
    </submittedName>
</protein>
<dbReference type="InterPro" id="IPR029058">
    <property type="entry name" value="AB_hydrolase_fold"/>
</dbReference>
<dbReference type="Proteomes" id="UP000807342">
    <property type="component" value="Unassembled WGS sequence"/>
</dbReference>
<proteinExistence type="predicted"/>
<dbReference type="PANTHER" id="PTHR42886:SF53">
    <property type="entry name" value="ALPHA_BETA-HYDROLASES SUPERFAMILY PROTEIN"/>
    <property type="match status" value="1"/>
</dbReference>
<gene>
    <name evidence="2" type="ORF">P691DRAFT_695536</name>
</gene>